<dbReference type="OrthoDB" id="956632at2"/>
<dbReference type="EMBL" id="FPCA01000003">
    <property type="protein sequence ID" value="SFU79663.1"/>
    <property type="molecule type" value="Genomic_DNA"/>
</dbReference>
<evidence type="ECO:0000313" key="3">
    <source>
        <dbReference type="Proteomes" id="UP000182491"/>
    </source>
</evidence>
<organism evidence="2 3">
    <name type="scientific">Pontibacter akesuensis</name>
    <dbReference type="NCBI Taxonomy" id="388950"/>
    <lineage>
        <taxon>Bacteria</taxon>
        <taxon>Pseudomonadati</taxon>
        <taxon>Bacteroidota</taxon>
        <taxon>Cytophagia</taxon>
        <taxon>Cytophagales</taxon>
        <taxon>Hymenobacteraceae</taxon>
        <taxon>Pontibacter</taxon>
    </lineage>
</organism>
<keyword evidence="3" id="KW-1185">Reference proteome</keyword>
<proteinExistence type="predicted"/>
<evidence type="ECO:0008006" key="4">
    <source>
        <dbReference type="Google" id="ProtNLM"/>
    </source>
</evidence>
<accession>A0A1I7J3B8</accession>
<evidence type="ECO:0000313" key="2">
    <source>
        <dbReference type="EMBL" id="SFU79663.1"/>
    </source>
</evidence>
<gene>
    <name evidence="2" type="ORF">SAMN04487941_2456</name>
</gene>
<dbReference type="STRING" id="388950.GCA_001611675_02610"/>
<evidence type="ECO:0000256" key="1">
    <source>
        <dbReference type="SAM" id="SignalP"/>
    </source>
</evidence>
<sequence length="171" mass="18826">MKAAYFILVGICMALFASSCSKEEAAVADEWLNDSEALYELNSDKITIEEGIAGTLTLIEGNCMPMVPASTTCKEYPVKRTIRIYSYTTLQEAKTQEPTYFNPQGSPILSVEADEEGFYQAKLAPGKYSVFIVEEGKLYANGFDGQGGINPVQVQQSQVSRMNLILNYAAY</sequence>
<keyword evidence="1" id="KW-0732">Signal</keyword>
<feature type="chain" id="PRO_5010347771" description="Carboxypeptidase regulatory-like domain-containing protein" evidence="1">
    <location>
        <begin position="23"/>
        <end position="171"/>
    </location>
</feature>
<dbReference type="PROSITE" id="PS51257">
    <property type="entry name" value="PROKAR_LIPOPROTEIN"/>
    <property type="match status" value="1"/>
</dbReference>
<dbReference type="AlphaFoldDB" id="A0A1I7J3B8"/>
<reference evidence="3" key="1">
    <citation type="submission" date="2016-10" db="EMBL/GenBank/DDBJ databases">
        <authorList>
            <person name="Varghese N."/>
        </authorList>
    </citation>
    <scope>NUCLEOTIDE SEQUENCE [LARGE SCALE GENOMIC DNA]</scope>
    <source>
        <strain evidence="3">DSM 18820</strain>
    </source>
</reference>
<dbReference type="Proteomes" id="UP000182491">
    <property type="component" value="Unassembled WGS sequence"/>
</dbReference>
<protein>
    <recommendedName>
        <fullName evidence="4">Carboxypeptidase regulatory-like domain-containing protein</fullName>
    </recommendedName>
</protein>
<feature type="signal peptide" evidence="1">
    <location>
        <begin position="1"/>
        <end position="22"/>
    </location>
</feature>
<dbReference type="RefSeq" id="WP_082815229.1">
    <property type="nucleotide sequence ID" value="NZ_BMXC01000003.1"/>
</dbReference>
<name>A0A1I7J3B8_9BACT</name>